<keyword evidence="1" id="KW-1133">Transmembrane helix</keyword>
<evidence type="ECO:0000313" key="2">
    <source>
        <dbReference type="EMBL" id="NOH15374.1"/>
    </source>
</evidence>
<organism evidence="2 3">
    <name type="scientific">Clostridium cochlearium</name>
    <dbReference type="NCBI Taxonomy" id="1494"/>
    <lineage>
        <taxon>Bacteria</taxon>
        <taxon>Bacillati</taxon>
        <taxon>Bacillota</taxon>
        <taxon>Clostridia</taxon>
        <taxon>Eubacteriales</taxon>
        <taxon>Clostridiaceae</taxon>
        <taxon>Clostridium</taxon>
    </lineage>
</organism>
<keyword evidence="1" id="KW-0472">Membrane</keyword>
<reference evidence="2 3" key="1">
    <citation type="submission" date="2020-05" db="EMBL/GenBank/DDBJ databases">
        <title>Draft genome sequence of Clostridium cochlearium strain AGROS13 isolated from a sheep dairy farm in New Zealand.</title>
        <authorList>
            <person name="Gupta T.B."/>
            <person name="Jauregui R."/>
            <person name="Risson A.N."/>
            <person name="Brightwell G."/>
            <person name="Maclean P."/>
        </authorList>
    </citation>
    <scope>NUCLEOTIDE SEQUENCE [LARGE SCALE GENOMIC DNA]</scope>
    <source>
        <strain evidence="2 3">AGROS13</strain>
    </source>
</reference>
<dbReference type="EMBL" id="JABFIF010000003">
    <property type="protein sequence ID" value="NOH15374.1"/>
    <property type="molecule type" value="Genomic_DNA"/>
</dbReference>
<feature type="transmembrane region" description="Helical" evidence="1">
    <location>
        <begin position="9"/>
        <end position="27"/>
    </location>
</feature>
<proteinExistence type="predicted"/>
<comment type="caution">
    <text evidence="2">The sequence shown here is derived from an EMBL/GenBank/DDBJ whole genome shotgun (WGS) entry which is preliminary data.</text>
</comment>
<dbReference type="Proteomes" id="UP000528432">
    <property type="component" value="Unassembled WGS sequence"/>
</dbReference>
<keyword evidence="1" id="KW-0812">Transmembrane</keyword>
<accession>A0A7Y3V7S4</accession>
<gene>
    <name evidence="2" type="ORF">HMJ28_03065</name>
</gene>
<name>A0A7Y3V7S4_CLOCO</name>
<evidence type="ECO:0000313" key="3">
    <source>
        <dbReference type="Proteomes" id="UP000528432"/>
    </source>
</evidence>
<feature type="transmembrane region" description="Helical" evidence="1">
    <location>
        <begin position="39"/>
        <end position="60"/>
    </location>
</feature>
<sequence length="66" mass="7987">MSKIFIKKILYYLVISFITSKLIFDKIELIKFNSHYSLVINQIIYIIISFINLYHILLAYKQEKNK</sequence>
<protein>
    <submittedName>
        <fullName evidence="2">Uncharacterized protein</fullName>
    </submittedName>
</protein>
<evidence type="ECO:0000256" key="1">
    <source>
        <dbReference type="SAM" id="Phobius"/>
    </source>
</evidence>
<dbReference type="AlphaFoldDB" id="A0A7Y3V7S4"/>
<dbReference type="RefSeq" id="WP_171302904.1">
    <property type="nucleotide sequence ID" value="NZ_JABFIF010000003.1"/>
</dbReference>